<dbReference type="PANTHER" id="PTHR10963">
    <property type="entry name" value="GLYCOSYL HYDROLASE-RELATED"/>
    <property type="match status" value="1"/>
</dbReference>
<feature type="region of interest" description="Disordered" evidence="2">
    <location>
        <begin position="35"/>
        <end position="79"/>
    </location>
</feature>
<feature type="signal peptide" evidence="3">
    <location>
        <begin position="1"/>
        <end position="34"/>
    </location>
</feature>
<comment type="similarity">
    <text evidence="1">Belongs to the glycosyl hydrolase 16 family.</text>
</comment>
<name>A0A9P7Y052_9FUNG</name>
<keyword evidence="3" id="KW-0732">Signal</keyword>
<protein>
    <recommendedName>
        <fullName evidence="4">GH16 domain-containing protein</fullName>
    </recommendedName>
</protein>
<dbReference type="InterPro" id="IPR000757">
    <property type="entry name" value="Beta-glucanase-like"/>
</dbReference>
<reference evidence="5" key="1">
    <citation type="submission" date="2021-06" db="EMBL/GenBank/DDBJ databases">
        <title>Genome Sequence of Mortierella hyaline Strain SCG-10, a Cold-Adapted, Nitrate-Reducing Fungus Isolated from Soil in Minnesota, USA.</title>
        <authorList>
            <person name="Aldossari N."/>
        </authorList>
    </citation>
    <scope>NUCLEOTIDE SEQUENCE</scope>
    <source>
        <strain evidence="5">SCG-10</strain>
    </source>
</reference>
<feature type="compositionally biased region" description="Basic and acidic residues" evidence="2">
    <location>
        <begin position="40"/>
        <end position="50"/>
    </location>
</feature>
<sequence>MKISPHRLSKPHGAILLALGVVVVLSITTSTALAKQTTPADKHQQQHPRNEAQGQQTQQQRQQQHHEGGHVDINGEIGLGDHSSFHATLDISSSIGGEQLHKMIGVDYKPEGAARIEYGQQQQQQQQQTDFMIRDGENTEKDEDMRGASAGIADRCLIFSDEFDKLDSSVWKHDITLTGGGNFEVQAYLNNRTNTFVRDGIFYIRPTLTEYRIGADALYNGGKMDVWGSDPGTQCTGNYDYGCFRIAGAGGNILNPVQSGLVRSVNSFKFRFGKVEIRAKMPKGKWIWPAIWMLPAHYQYGNWPASGEIDLVESRGNGPEYPGGGYDKVASTLHWGPSYEFNRFQMTHAEYALPAGKTFADDFHIFTLDWTPQGIKTFVDGVVLLDVPFNNMFEKGKFPPWVENLWENSNAAPFDQEFYLIMNVAVAGTAGYFPDGVGGKPWSDKSPHAINEFYAAKGDWYPTWGPEDGLDRAMAVDYVRIYKNDCQ</sequence>
<dbReference type="AlphaFoldDB" id="A0A9P7Y052"/>
<dbReference type="InterPro" id="IPR013320">
    <property type="entry name" value="ConA-like_dom_sf"/>
</dbReference>
<feature type="chain" id="PRO_5040337129" description="GH16 domain-containing protein" evidence="3">
    <location>
        <begin position="35"/>
        <end position="487"/>
    </location>
</feature>
<evidence type="ECO:0000256" key="2">
    <source>
        <dbReference type="SAM" id="MobiDB-lite"/>
    </source>
</evidence>
<dbReference type="PROSITE" id="PS51762">
    <property type="entry name" value="GH16_2"/>
    <property type="match status" value="1"/>
</dbReference>
<proteinExistence type="inferred from homology"/>
<evidence type="ECO:0000313" key="6">
    <source>
        <dbReference type="Proteomes" id="UP000707451"/>
    </source>
</evidence>
<feature type="domain" description="GH16" evidence="4">
    <location>
        <begin position="129"/>
        <end position="487"/>
    </location>
</feature>
<evidence type="ECO:0000313" key="5">
    <source>
        <dbReference type="EMBL" id="KAG9069059.1"/>
    </source>
</evidence>
<evidence type="ECO:0000256" key="1">
    <source>
        <dbReference type="ARBA" id="ARBA00006865"/>
    </source>
</evidence>
<dbReference type="CDD" id="cd08024">
    <property type="entry name" value="GH16_CCF"/>
    <property type="match status" value="1"/>
</dbReference>
<dbReference type="PANTHER" id="PTHR10963:SF55">
    <property type="entry name" value="GLYCOSIDE HYDROLASE FAMILY 16 PROTEIN"/>
    <property type="match status" value="1"/>
</dbReference>
<comment type="caution">
    <text evidence="5">The sequence shown here is derived from an EMBL/GenBank/DDBJ whole genome shotgun (WGS) entry which is preliminary data.</text>
</comment>
<dbReference type="GO" id="GO:0004553">
    <property type="term" value="F:hydrolase activity, hydrolyzing O-glycosyl compounds"/>
    <property type="evidence" value="ECO:0007669"/>
    <property type="project" value="InterPro"/>
</dbReference>
<dbReference type="Proteomes" id="UP000707451">
    <property type="component" value="Unassembled WGS sequence"/>
</dbReference>
<dbReference type="Gene3D" id="2.60.120.200">
    <property type="match status" value="1"/>
</dbReference>
<evidence type="ECO:0000256" key="3">
    <source>
        <dbReference type="SAM" id="SignalP"/>
    </source>
</evidence>
<accession>A0A9P7Y052</accession>
<organism evidence="5 6">
    <name type="scientific">Linnemannia hyalina</name>
    <dbReference type="NCBI Taxonomy" id="64524"/>
    <lineage>
        <taxon>Eukaryota</taxon>
        <taxon>Fungi</taxon>
        <taxon>Fungi incertae sedis</taxon>
        <taxon>Mucoromycota</taxon>
        <taxon>Mortierellomycotina</taxon>
        <taxon>Mortierellomycetes</taxon>
        <taxon>Mortierellales</taxon>
        <taxon>Mortierellaceae</taxon>
        <taxon>Linnemannia</taxon>
    </lineage>
</organism>
<feature type="compositionally biased region" description="Low complexity" evidence="2">
    <location>
        <begin position="53"/>
        <end position="62"/>
    </location>
</feature>
<dbReference type="Pfam" id="PF00722">
    <property type="entry name" value="Glyco_hydro_16"/>
    <property type="match status" value="1"/>
</dbReference>
<keyword evidence="6" id="KW-1185">Reference proteome</keyword>
<evidence type="ECO:0000259" key="4">
    <source>
        <dbReference type="PROSITE" id="PS51762"/>
    </source>
</evidence>
<dbReference type="EMBL" id="JAHRHY010000005">
    <property type="protein sequence ID" value="KAG9069059.1"/>
    <property type="molecule type" value="Genomic_DNA"/>
</dbReference>
<dbReference type="SUPFAM" id="SSF49899">
    <property type="entry name" value="Concanavalin A-like lectins/glucanases"/>
    <property type="match status" value="1"/>
</dbReference>
<dbReference type="InterPro" id="IPR050546">
    <property type="entry name" value="Glycosyl_Hydrlase_16"/>
</dbReference>
<dbReference type="GO" id="GO:0005975">
    <property type="term" value="P:carbohydrate metabolic process"/>
    <property type="evidence" value="ECO:0007669"/>
    <property type="project" value="InterPro"/>
</dbReference>
<gene>
    <name evidence="5" type="ORF">KI688_009950</name>
</gene>
<dbReference type="OrthoDB" id="4781at2759"/>